<comment type="similarity">
    <text evidence="3">Belongs to the purine-cytosine permease (2.A.39) family.</text>
</comment>
<keyword evidence="4" id="KW-0813">Transport</keyword>
<dbReference type="PANTHER" id="PTHR31806">
    <property type="entry name" value="PURINE-CYTOSINE PERMEASE FCY2-RELATED"/>
    <property type="match status" value="1"/>
</dbReference>
<dbReference type="InterPro" id="IPR000868">
    <property type="entry name" value="Isochorismatase-like_dom"/>
</dbReference>
<feature type="transmembrane region" description="Helical" evidence="8">
    <location>
        <begin position="276"/>
        <end position="301"/>
    </location>
</feature>
<dbReference type="InterPro" id="IPR026030">
    <property type="entry name" value="Pur-cyt_permease_Fcy2/21/22"/>
</dbReference>
<evidence type="ECO:0000313" key="10">
    <source>
        <dbReference type="EMBL" id="KAF4628333.1"/>
    </source>
</evidence>
<dbReference type="EMBL" id="JAAMPI010000827">
    <property type="protein sequence ID" value="KAF4628333.1"/>
    <property type="molecule type" value="Genomic_DNA"/>
</dbReference>
<evidence type="ECO:0000259" key="9">
    <source>
        <dbReference type="Pfam" id="PF00857"/>
    </source>
</evidence>
<dbReference type="Proteomes" id="UP000566819">
    <property type="component" value="Unassembled WGS sequence"/>
</dbReference>
<dbReference type="Pfam" id="PF00857">
    <property type="entry name" value="Isochorismatase"/>
    <property type="match status" value="1"/>
</dbReference>
<comment type="similarity">
    <text evidence="2">Belongs to the isochorismatase family.</text>
</comment>
<sequence length="542" mass="58406">MSTSTIEDATAADYQRAGFARKMGWGKRPALILIDVCKAYWTAGSPLDTSANPGSVNAPDSMRRLLAAARSAKAPVLWTKVYYERPDMADAGLMYTKGKALTVWQKGDTRGLDAYVDGLVPEPEELIVVKKVPSAFFGTTLAADLHLLNVDTLVICGVSTSGCVRASTLDAMQHGFRPMVVGSACGDRTIEIQKANLFDMNAKYADSDHMKEKLDLEKGELKESDIFTSDVAVIEPENYKEKTSIWAWLSKWGVEVRGIDPVPMEERTKTNYYNIFLMWMAIMCNLLPIVTGMAGTLGYGLSLRDSSLVIIFFNLICCIMTAFLGTLGPKTGRKLTNTPRLYAVSIIAILNLIAVVGFTIISTVIVGQTLSAVSNGKMNITVGIVLGALLGLAISFCGYKVLHIFNTYSWAVTVVSIIIAVGCGGKHLNVPVSTEPATTVSILTFGCLIAGFQLPFAGIMSDFAVYYSPDAPAKRMFWYVYTGQVLPTILLMILGAAIGSCVPNVPSWNDAYASFPPAASSKLCSALRVDSGNSSPSYSPSP</sequence>
<feature type="transmembrane region" description="Helical" evidence="8">
    <location>
        <begin position="307"/>
        <end position="329"/>
    </location>
</feature>
<keyword evidence="5 8" id="KW-0812">Transmembrane</keyword>
<dbReference type="OrthoDB" id="1739143at2759"/>
<keyword evidence="7 8" id="KW-0472">Membrane</keyword>
<comment type="caution">
    <text evidence="10">The sequence shown here is derived from an EMBL/GenBank/DDBJ whole genome shotgun (WGS) entry which is preliminary data.</text>
</comment>
<proteinExistence type="inferred from homology"/>
<evidence type="ECO:0000256" key="6">
    <source>
        <dbReference type="ARBA" id="ARBA00022989"/>
    </source>
</evidence>
<dbReference type="SUPFAM" id="SSF52499">
    <property type="entry name" value="Isochorismatase-like hydrolases"/>
    <property type="match status" value="1"/>
</dbReference>
<evidence type="ECO:0000256" key="5">
    <source>
        <dbReference type="ARBA" id="ARBA00022692"/>
    </source>
</evidence>
<evidence type="ECO:0000256" key="8">
    <source>
        <dbReference type="SAM" id="Phobius"/>
    </source>
</evidence>
<reference evidence="10 11" key="1">
    <citation type="submission" date="2020-03" db="EMBL/GenBank/DDBJ databases">
        <title>Draft Genome Sequence of Cudoniella acicularis.</title>
        <authorList>
            <person name="Buettner E."/>
            <person name="Kellner H."/>
        </authorList>
    </citation>
    <scope>NUCLEOTIDE SEQUENCE [LARGE SCALE GENOMIC DNA]</scope>
    <source>
        <strain evidence="10 11">DSM 108380</strain>
    </source>
</reference>
<dbReference type="InterPro" id="IPR001248">
    <property type="entry name" value="Pur-cyt_permease"/>
</dbReference>
<feature type="transmembrane region" description="Helical" evidence="8">
    <location>
        <begin position="341"/>
        <end position="366"/>
    </location>
</feature>
<dbReference type="InterPro" id="IPR036380">
    <property type="entry name" value="Isochorismatase-like_sf"/>
</dbReference>
<keyword evidence="11" id="KW-1185">Reference proteome</keyword>
<dbReference type="GO" id="GO:0022857">
    <property type="term" value="F:transmembrane transporter activity"/>
    <property type="evidence" value="ECO:0007669"/>
    <property type="project" value="InterPro"/>
</dbReference>
<feature type="domain" description="Isochorismatase-like" evidence="9">
    <location>
        <begin position="30"/>
        <end position="204"/>
    </location>
</feature>
<dbReference type="Gene3D" id="1.10.4160.10">
    <property type="entry name" value="Hydantoin permease"/>
    <property type="match status" value="1"/>
</dbReference>
<dbReference type="PANTHER" id="PTHR31806:SF5">
    <property type="entry name" value="PURINE-CYTOSINE PERMEASE FCY21"/>
    <property type="match status" value="1"/>
</dbReference>
<feature type="transmembrane region" description="Helical" evidence="8">
    <location>
        <begin position="478"/>
        <end position="499"/>
    </location>
</feature>
<keyword evidence="6 8" id="KW-1133">Transmembrane helix</keyword>
<dbReference type="Gene3D" id="3.40.50.850">
    <property type="entry name" value="Isochorismatase-like"/>
    <property type="match status" value="1"/>
</dbReference>
<evidence type="ECO:0000256" key="4">
    <source>
        <dbReference type="ARBA" id="ARBA00022448"/>
    </source>
</evidence>
<organism evidence="10 11">
    <name type="scientific">Cudoniella acicularis</name>
    <dbReference type="NCBI Taxonomy" id="354080"/>
    <lineage>
        <taxon>Eukaryota</taxon>
        <taxon>Fungi</taxon>
        <taxon>Dikarya</taxon>
        <taxon>Ascomycota</taxon>
        <taxon>Pezizomycotina</taxon>
        <taxon>Leotiomycetes</taxon>
        <taxon>Helotiales</taxon>
        <taxon>Tricladiaceae</taxon>
        <taxon>Cudoniella</taxon>
    </lineage>
</organism>
<protein>
    <recommendedName>
        <fullName evidence="9">Isochorismatase-like domain-containing protein</fullName>
    </recommendedName>
</protein>
<evidence type="ECO:0000256" key="1">
    <source>
        <dbReference type="ARBA" id="ARBA00004141"/>
    </source>
</evidence>
<feature type="transmembrane region" description="Helical" evidence="8">
    <location>
        <begin position="378"/>
        <end position="396"/>
    </location>
</feature>
<dbReference type="Pfam" id="PF02133">
    <property type="entry name" value="Transp_cyt_pur"/>
    <property type="match status" value="1"/>
</dbReference>
<feature type="transmembrane region" description="Helical" evidence="8">
    <location>
        <begin position="440"/>
        <end position="466"/>
    </location>
</feature>
<feature type="transmembrane region" description="Helical" evidence="8">
    <location>
        <begin position="408"/>
        <end position="428"/>
    </location>
</feature>
<evidence type="ECO:0000256" key="7">
    <source>
        <dbReference type="ARBA" id="ARBA00023136"/>
    </source>
</evidence>
<gene>
    <name evidence="10" type="ORF">G7Y89_g9826</name>
</gene>
<evidence type="ECO:0000313" key="11">
    <source>
        <dbReference type="Proteomes" id="UP000566819"/>
    </source>
</evidence>
<comment type="subcellular location">
    <subcellularLocation>
        <location evidence="1">Membrane</location>
        <topology evidence="1">Multi-pass membrane protein</topology>
    </subcellularLocation>
</comment>
<name>A0A8H4VZA5_9HELO</name>
<dbReference type="GO" id="GO:0005886">
    <property type="term" value="C:plasma membrane"/>
    <property type="evidence" value="ECO:0007669"/>
    <property type="project" value="TreeGrafter"/>
</dbReference>
<evidence type="ECO:0000256" key="3">
    <source>
        <dbReference type="ARBA" id="ARBA00008974"/>
    </source>
</evidence>
<accession>A0A8H4VZA5</accession>
<dbReference type="AlphaFoldDB" id="A0A8H4VZA5"/>
<evidence type="ECO:0000256" key="2">
    <source>
        <dbReference type="ARBA" id="ARBA00006336"/>
    </source>
</evidence>